<organism evidence="3 4">
    <name type="scientific">Phytophthora cactorum</name>
    <dbReference type="NCBI Taxonomy" id="29920"/>
    <lineage>
        <taxon>Eukaryota</taxon>
        <taxon>Sar</taxon>
        <taxon>Stramenopiles</taxon>
        <taxon>Oomycota</taxon>
        <taxon>Peronosporomycetes</taxon>
        <taxon>Peronosporales</taxon>
        <taxon>Peronosporaceae</taxon>
        <taxon>Phytophthora</taxon>
    </lineage>
</organism>
<feature type="compositionally biased region" description="Polar residues" evidence="1">
    <location>
        <begin position="709"/>
        <end position="718"/>
    </location>
</feature>
<gene>
    <name evidence="3" type="ORF">JG687_00015222</name>
</gene>
<evidence type="ECO:0000313" key="4">
    <source>
        <dbReference type="Proteomes" id="UP000688947"/>
    </source>
</evidence>
<keyword evidence="2" id="KW-0732">Signal</keyword>
<feature type="signal peptide" evidence="2">
    <location>
        <begin position="1"/>
        <end position="22"/>
    </location>
</feature>
<evidence type="ECO:0000256" key="1">
    <source>
        <dbReference type="SAM" id="MobiDB-lite"/>
    </source>
</evidence>
<proteinExistence type="predicted"/>
<dbReference type="AlphaFoldDB" id="A0A8T1TZF3"/>
<feature type="region of interest" description="Disordered" evidence="1">
    <location>
        <begin position="584"/>
        <end position="933"/>
    </location>
</feature>
<protein>
    <recommendedName>
        <fullName evidence="5">Tetratricopeptide-like helical domain</fullName>
    </recommendedName>
</protein>
<name>A0A8T1TZF3_9STRA</name>
<feature type="compositionally biased region" description="Basic residues" evidence="1">
    <location>
        <begin position="909"/>
        <end position="921"/>
    </location>
</feature>
<feature type="compositionally biased region" description="Polar residues" evidence="1">
    <location>
        <begin position="746"/>
        <end position="755"/>
    </location>
</feature>
<comment type="caution">
    <text evidence="3">The sequence shown here is derived from an EMBL/GenBank/DDBJ whole genome shotgun (WGS) entry which is preliminary data.</text>
</comment>
<feature type="region of interest" description="Disordered" evidence="1">
    <location>
        <begin position="535"/>
        <end position="572"/>
    </location>
</feature>
<dbReference type="VEuPathDB" id="FungiDB:PC110_g11226"/>
<feature type="compositionally biased region" description="Polar residues" evidence="1">
    <location>
        <begin position="409"/>
        <end position="426"/>
    </location>
</feature>
<evidence type="ECO:0008006" key="5">
    <source>
        <dbReference type="Google" id="ProtNLM"/>
    </source>
</evidence>
<feature type="compositionally biased region" description="Low complexity" evidence="1">
    <location>
        <begin position="888"/>
        <end position="908"/>
    </location>
</feature>
<dbReference type="VEuPathDB" id="FungiDB:PC110_g11227"/>
<evidence type="ECO:0000313" key="3">
    <source>
        <dbReference type="EMBL" id="KAG6948859.1"/>
    </source>
</evidence>
<feature type="compositionally biased region" description="Polar residues" evidence="1">
    <location>
        <begin position="637"/>
        <end position="652"/>
    </location>
</feature>
<reference evidence="3" key="1">
    <citation type="submission" date="2021-01" db="EMBL/GenBank/DDBJ databases">
        <title>Phytophthora aleatoria, a newly-described species from Pinus radiata is distinct from Phytophthora cactorum isolates based on comparative genomics.</title>
        <authorList>
            <person name="Mcdougal R."/>
            <person name="Panda P."/>
            <person name="Williams N."/>
            <person name="Studholme D.J."/>
        </authorList>
    </citation>
    <scope>NUCLEOTIDE SEQUENCE</scope>
    <source>
        <strain evidence="3">NZFS 3830</strain>
    </source>
</reference>
<feature type="compositionally biased region" description="Polar residues" evidence="1">
    <location>
        <begin position="846"/>
        <end position="856"/>
    </location>
</feature>
<evidence type="ECO:0000256" key="2">
    <source>
        <dbReference type="SAM" id="SignalP"/>
    </source>
</evidence>
<feature type="compositionally biased region" description="Basic residues" evidence="1">
    <location>
        <begin position="804"/>
        <end position="817"/>
    </location>
</feature>
<dbReference type="EMBL" id="JAENGZ010001323">
    <property type="protein sequence ID" value="KAG6948859.1"/>
    <property type="molecule type" value="Genomic_DNA"/>
</dbReference>
<sequence length="957" mass="103061">MIEQHVVVALAAALVHVRVLDADPHSSFTAVYRALEDVERLIFHHKEQFGVHSVHFQQGCEEFLLLNNTLAIKALQGSSPDDIITSEQCGDLLLRAEQHTRHIGYLRSLPESQHVSRRRAFRLITLNNLACHAKHTGKPLAAVSFLERSLTLQLKLQGTELSIPASEVALTRLNLCAVLSQLHRHAAAAAHAKAAVAHLSTAGNAHNLSVEVAELLLVAHYNFAVELEHLCDRDAAWRQYETVLTVADHYKLQNDLVQSVLMSGGDELEKPLNLPDGVLALNIHTIAEATVDEVVHEAVQALTQAVAGATQWLTDAVRGELISLAVSDNGLETTSIPALNLGRKTPPDEVHSSSIHTIAKATVDEVVQGAMQALAQVGAGTTQRLDGDVHGELIPHAEPPGENLDEAIRSSSQAEETIQPMNRTPSSTIHAVAKATVDAVTEEAVKDIVQAVEMATEWISRAVENELVSSCLDPNEDIAFHNATEWITQARSKQLLVLWRLLQLTTFHDSHCQAEAVTKALEDVARAIGDAMTQGVNGECASPEDESHIDNGDNNSTEVEEPQQPPPTTDESDVSLLVPALQIPNTAGESSKTAEELVTEATLHQDAPTSSRDVDDGYDDYTPINSPTTEEEPSKTPIASTCSPDQDTQSIPSVILPGRATPPDSKPTPRRQSPITSKRGLGTPRLKEDSPSSAPPAIPSSPIIDETPTELSVSSHSTLPPLILPGVQPTARSKPHQHETPRKTSRQSSSGSNAGNEVKSSRSCSAKVDKLTSRASTTAELELTPMSSARAAALIYTQQPPSSRRQHHHHHHHKPKKLRDYASQTSPPPSPPSSSLPLQPLLGTHCDSNGSELSRTNSKHSPRDQSPLENGIEQKSDGGNSTLFAPLSTTPAISPSAGSSPAKSSSPSRTRRSHGHGHSHKGHSDPSPNKRSGYCPRCVFEGRSCKISDCLKHQVLK</sequence>
<dbReference type="Proteomes" id="UP000688947">
    <property type="component" value="Unassembled WGS sequence"/>
</dbReference>
<feature type="region of interest" description="Disordered" evidence="1">
    <location>
        <begin position="395"/>
        <end position="426"/>
    </location>
</feature>
<accession>A0A8T1TZF3</accession>
<feature type="chain" id="PRO_5035944508" description="Tetratricopeptide-like helical domain" evidence="2">
    <location>
        <begin position="23"/>
        <end position="957"/>
    </location>
</feature>
<dbReference type="OrthoDB" id="129708at2759"/>